<dbReference type="GO" id="GO:0000287">
    <property type="term" value="F:magnesium ion binding"/>
    <property type="evidence" value="ECO:0007669"/>
    <property type="project" value="TreeGrafter"/>
</dbReference>
<protein>
    <recommendedName>
        <fullName evidence="3">Ent-kaurene synthase</fullName>
    </recommendedName>
</protein>
<accession>A0A5N7C028</accession>
<dbReference type="AlphaFoldDB" id="A0A5N7C028"/>
<name>A0A5N7C028_PETAA</name>
<dbReference type="Proteomes" id="UP000326877">
    <property type="component" value="Unassembled WGS sequence"/>
</dbReference>
<dbReference type="GO" id="GO:0010333">
    <property type="term" value="F:terpene synthase activity"/>
    <property type="evidence" value="ECO:0007669"/>
    <property type="project" value="InterPro"/>
</dbReference>
<comment type="similarity">
    <text evidence="1">Belongs to the terpene synthase family.</text>
</comment>
<dbReference type="InterPro" id="IPR050148">
    <property type="entry name" value="Terpene_synthase-like"/>
</dbReference>
<evidence type="ECO:0000256" key="1">
    <source>
        <dbReference type="ARBA" id="ARBA00006333"/>
    </source>
</evidence>
<evidence type="ECO:0008006" key="3">
    <source>
        <dbReference type="Google" id="ProtNLM"/>
    </source>
</evidence>
<sequence length="553" mass="62752">MLMVEAFSRLLKLIDEEVVLIDALGDQTIARVSTSLFQGCFRTLMQQGLDGSWNSSREASSYAGLILHYARRICFVQPLRPWIDYAIDLVRGYLQSVDDSGPTYLWIEKVTYMSPLLSKAYYLAALQACNATVRCNRLGLIGCTLRIQYDAPIMKKYTKVIQQTPLFAQMPEWQIGGSGIEASLFEPLLRQRRHEILTRDNMKEDKYFSMIPLTWTACNNRVGTPASCTFLFDMMILSVLGFRVDEFMESVAGPAFQPRFKDLKDLIDELFSDYKFGSTTNTSQTAALQISNGQLVSPNVYDKVRRPLKHYIRYILHHEAVQQANDRDVYTLRQELKQFLYAHITQATDNHRLAKGNASQLFHYPESDFYRWMHTTSADHTGCPYAFAFAGCLISFTSCLPPSNPSPTTTTPPYSNNKRPAIWQTAEQKYLAADLCRHLSTMCRMYNDCGSIQRDRYEGNLNSVDFSEFANADLNAACEGGLAKAALFRLAEYERKGVESAFAHLVDAFENTASKAATCGHKIDPMGLWRLFVDVTDLYGQIYVVKDIASRMK</sequence>
<reference evidence="2" key="1">
    <citation type="submission" date="2019-04" db="EMBL/GenBank/DDBJ databases">
        <title>Friends and foes A comparative genomics studyof 23 Aspergillus species from section Flavi.</title>
        <authorList>
            <consortium name="DOE Joint Genome Institute"/>
            <person name="Kjaerbolling I."/>
            <person name="Vesth T."/>
            <person name="Frisvad J.C."/>
            <person name="Nybo J.L."/>
            <person name="Theobald S."/>
            <person name="Kildgaard S."/>
            <person name="Isbrandt T."/>
            <person name="Kuo A."/>
            <person name="Sato A."/>
            <person name="Lyhne E.K."/>
            <person name="Kogle M.E."/>
            <person name="Wiebenga A."/>
            <person name="Kun R.S."/>
            <person name="Lubbers R.J."/>
            <person name="Makela M.R."/>
            <person name="Barry K."/>
            <person name="Chovatia M."/>
            <person name="Clum A."/>
            <person name="Daum C."/>
            <person name="Haridas S."/>
            <person name="He G."/>
            <person name="LaButti K."/>
            <person name="Lipzen A."/>
            <person name="Mondo S."/>
            <person name="Riley R."/>
            <person name="Salamov A."/>
            <person name="Simmons B.A."/>
            <person name="Magnuson J.K."/>
            <person name="Henrissat B."/>
            <person name="Mortensen U.H."/>
            <person name="Larsen T.O."/>
            <person name="Devries R.P."/>
            <person name="Grigoriev I.V."/>
            <person name="Machida M."/>
            <person name="Baker S.E."/>
            <person name="Andersen M.R."/>
        </authorList>
    </citation>
    <scope>NUCLEOTIDE SEQUENCE [LARGE SCALE GENOMIC DNA]</scope>
    <source>
        <strain evidence="2">IBT 14317</strain>
    </source>
</reference>
<dbReference type="OrthoDB" id="2343925at2759"/>
<proteinExistence type="inferred from homology"/>
<evidence type="ECO:0000313" key="2">
    <source>
        <dbReference type="EMBL" id="KAE8387107.1"/>
    </source>
</evidence>
<gene>
    <name evidence="2" type="ORF">BDV23DRAFT_186677</name>
</gene>
<organism evidence="2">
    <name type="scientific">Petromyces alliaceus</name>
    <name type="common">Aspergillus alliaceus</name>
    <dbReference type="NCBI Taxonomy" id="209559"/>
    <lineage>
        <taxon>Eukaryota</taxon>
        <taxon>Fungi</taxon>
        <taxon>Dikarya</taxon>
        <taxon>Ascomycota</taxon>
        <taxon>Pezizomycotina</taxon>
        <taxon>Eurotiomycetes</taxon>
        <taxon>Eurotiomycetidae</taxon>
        <taxon>Eurotiales</taxon>
        <taxon>Aspergillaceae</taxon>
        <taxon>Aspergillus</taxon>
        <taxon>Aspergillus subgen. Circumdati</taxon>
    </lineage>
</organism>
<dbReference type="GO" id="GO:0016102">
    <property type="term" value="P:diterpenoid biosynthetic process"/>
    <property type="evidence" value="ECO:0007669"/>
    <property type="project" value="TreeGrafter"/>
</dbReference>
<dbReference type="EMBL" id="ML735299">
    <property type="protein sequence ID" value="KAE8387107.1"/>
    <property type="molecule type" value="Genomic_DNA"/>
</dbReference>
<dbReference type="PANTHER" id="PTHR31739:SF25">
    <property type="entry name" value="(E,E)-GERANYLLINALOOL SYNTHASE"/>
    <property type="match status" value="1"/>
</dbReference>
<dbReference type="PANTHER" id="PTHR31739">
    <property type="entry name" value="ENT-COPALYL DIPHOSPHATE SYNTHASE, CHLOROPLASTIC"/>
    <property type="match status" value="1"/>
</dbReference>